<feature type="chain" id="PRO_5040396128" evidence="1">
    <location>
        <begin position="27"/>
        <end position="150"/>
    </location>
</feature>
<evidence type="ECO:0000256" key="1">
    <source>
        <dbReference type="SAM" id="SignalP"/>
    </source>
</evidence>
<sequence>MTTPSAFSSCRISLALVLLLTCQSSAWVLPSHNISPSRTSTRLSATTDSDLARLRLEMHWTMAESAQDCLVDDPKTCGSAECTSCRGAGTHSCRFCRGTKQVYMGGNFLACPICDSHGLEDCHDCQGTGWVAEWTQINGDPEKDTKEVKP</sequence>
<name>A0A9N8HBY2_9STRA</name>
<dbReference type="EMBL" id="CAICTM010000355">
    <property type="protein sequence ID" value="CAB9508676.1"/>
    <property type="molecule type" value="Genomic_DNA"/>
</dbReference>
<protein>
    <submittedName>
        <fullName evidence="2">Uncharacterized protein</fullName>
    </submittedName>
</protein>
<proteinExistence type="predicted"/>
<gene>
    <name evidence="2" type="ORF">SEMRO_356_G125280.1</name>
</gene>
<keyword evidence="1" id="KW-0732">Signal</keyword>
<feature type="signal peptide" evidence="1">
    <location>
        <begin position="1"/>
        <end position="26"/>
    </location>
</feature>
<comment type="caution">
    <text evidence="2">The sequence shown here is derived from an EMBL/GenBank/DDBJ whole genome shotgun (WGS) entry which is preliminary data.</text>
</comment>
<accession>A0A9N8HBY2</accession>
<dbReference type="OrthoDB" id="513013at2759"/>
<organism evidence="2 3">
    <name type="scientific">Seminavis robusta</name>
    <dbReference type="NCBI Taxonomy" id="568900"/>
    <lineage>
        <taxon>Eukaryota</taxon>
        <taxon>Sar</taxon>
        <taxon>Stramenopiles</taxon>
        <taxon>Ochrophyta</taxon>
        <taxon>Bacillariophyta</taxon>
        <taxon>Bacillariophyceae</taxon>
        <taxon>Bacillariophycidae</taxon>
        <taxon>Naviculales</taxon>
        <taxon>Naviculaceae</taxon>
        <taxon>Seminavis</taxon>
    </lineage>
</organism>
<dbReference type="Proteomes" id="UP001153069">
    <property type="component" value="Unassembled WGS sequence"/>
</dbReference>
<dbReference type="AlphaFoldDB" id="A0A9N8HBY2"/>
<keyword evidence="3" id="KW-1185">Reference proteome</keyword>
<evidence type="ECO:0000313" key="2">
    <source>
        <dbReference type="EMBL" id="CAB9508676.1"/>
    </source>
</evidence>
<evidence type="ECO:0000313" key="3">
    <source>
        <dbReference type="Proteomes" id="UP001153069"/>
    </source>
</evidence>
<reference evidence="2" key="1">
    <citation type="submission" date="2020-06" db="EMBL/GenBank/DDBJ databases">
        <authorList>
            <consortium name="Plant Systems Biology data submission"/>
        </authorList>
    </citation>
    <scope>NUCLEOTIDE SEQUENCE</scope>
    <source>
        <strain evidence="2">D6</strain>
    </source>
</reference>